<gene>
    <name evidence="1" type="ORF">FHG64_06120</name>
</gene>
<organism evidence="1 2">
    <name type="scientific">Antarcticibacterium flavum</name>
    <dbReference type="NCBI Taxonomy" id="2058175"/>
    <lineage>
        <taxon>Bacteria</taxon>
        <taxon>Pseudomonadati</taxon>
        <taxon>Bacteroidota</taxon>
        <taxon>Flavobacteriia</taxon>
        <taxon>Flavobacteriales</taxon>
        <taxon>Flavobacteriaceae</taxon>
        <taxon>Antarcticibacterium</taxon>
    </lineage>
</organism>
<protein>
    <recommendedName>
        <fullName evidence="3">Lipoprotein</fullName>
    </recommendedName>
</protein>
<reference evidence="1 2" key="1">
    <citation type="submission" date="2019-06" db="EMBL/GenBank/DDBJ databases">
        <title>Complete genome sequence of Antarcticibacterium flavum KCTC 52984T from an Antarctic marine sediment.</title>
        <authorList>
            <person name="Lee Y.M."/>
            <person name="Shin S.C."/>
        </authorList>
    </citation>
    <scope>NUCLEOTIDE SEQUENCE [LARGE SCALE GENOMIC DNA]</scope>
    <source>
        <strain evidence="1 2">KCTC 52984</strain>
    </source>
</reference>
<name>A0A5B7X0I4_9FLAO</name>
<evidence type="ECO:0000313" key="2">
    <source>
        <dbReference type="Proteomes" id="UP000309016"/>
    </source>
</evidence>
<sequence>MRTILLLVGLIVSVSGCTPMKPALSNSGMAEVQSLDVKGRQGLLINQKLSFGEFQTSKVKRSWTRGREGGFGVPVGAGGRDILSYTTIEKAQTFSFQMEDIHGNRAIVYAISEFAAEELQLNKNLGGLVEDFFGVTLSGNNIFYLQLFINNEFQPWELILNNEAAQVFAKEYKGLFAASEEQYYVLKPITKIEGKKGPQNLIMGSIGYEIFNKNEEPVAAVSLVDAGRVFFHTTDPSERFLLANLCAALLLQEDIAE</sequence>
<dbReference type="OrthoDB" id="1420435at2"/>
<dbReference type="PROSITE" id="PS51257">
    <property type="entry name" value="PROKAR_LIPOPROTEIN"/>
    <property type="match status" value="1"/>
</dbReference>
<dbReference type="Proteomes" id="UP000309016">
    <property type="component" value="Chromosome"/>
</dbReference>
<keyword evidence="2" id="KW-1185">Reference proteome</keyword>
<dbReference type="AlphaFoldDB" id="A0A5B7X0I4"/>
<evidence type="ECO:0008006" key="3">
    <source>
        <dbReference type="Google" id="ProtNLM"/>
    </source>
</evidence>
<evidence type="ECO:0000313" key="1">
    <source>
        <dbReference type="EMBL" id="QCY69016.1"/>
    </source>
</evidence>
<dbReference type="KEGG" id="afla:FHG64_06120"/>
<dbReference type="EMBL" id="CP040812">
    <property type="protein sequence ID" value="QCY69016.1"/>
    <property type="molecule type" value="Genomic_DNA"/>
</dbReference>
<proteinExistence type="predicted"/>
<dbReference type="RefSeq" id="WP_139065598.1">
    <property type="nucleotide sequence ID" value="NZ_CP040812.1"/>
</dbReference>
<accession>A0A5B7X0I4</accession>